<dbReference type="Gene3D" id="3.40.50.720">
    <property type="entry name" value="NAD(P)-binding Rossmann-like Domain"/>
    <property type="match status" value="1"/>
</dbReference>
<dbReference type="Proteomes" id="UP000315525">
    <property type="component" value="Unassembled WGS sequence"/>
</dbReference>
<keyword evidence="5" id="KW-0547">Nucleotide-binding</keyword>
<sequence>MAADRVRGLCANCAQDEICNLPRPEGGVWHCSDYEQKPGTKTRVVTEGLKKSVYAGVLEQFNKAADIMNLEPNVREILANTMNEITVHFPVVMDNGRIKIFTGYRVQHNDILGPFKGGLRFHPGVDVDEVRSLAAWMSWKSAIVDIPFGGAKGGIKFDPSKHSIGELQRITRRFTYSLGNTIGPEYDIPAPDVNTNSQIMAWILDTYLSTMPAHERNRCIHVVTGKPIESGGSLGRDKATGQGVVYLIEEWAKDRRFDLDGATYIVQGFGNVGSWASRLLKSHGARLTAVEDVSGAIINTRGIDPDNLLEYVNSNHEVIAGYPKAKPLGHKAFLKTEADIFIPAALENQITAETAPWLKVMLVAEGANGPTNPDGDRILEEKGIDMLPDILCNAGGVIVSYFEWLQNKRSEFWELEEVDSKLHKKMVSAYRKVRDTAKQFSVDWRTAAYIVALSRLETAYMRRGIFP</sequence>
<feature type="active site" description="Proton donor" evidence="4">
    <location>
        <position position="152"/>
    </location>
</feature>
<organism evidence="9 10">
    <name type="scientific">candidate division TA06 bacterium</name>
    <dbReference type="NCBI Taxonomy" id="2250710"/>
    <lineage>
        <taxon>Bacteria</taxon>
        <taxon>Bacteria division TA06</taxon>
    </lineage>
</organism>
<feature type="binding site" evidence="5">
    <location>
        <position position="116"/>
    </location>
    <ligand>
        <name>substrate</name>
    </ligand>
</feature>
<accession>A0A523UNB1</accession>
<dbReference type="Pfam" id="PF00208">
    <property type="entry name" value="ELFV_dehydrog"/>
    <property type="match status" value="1"/>
</dbReference>
<evidence type="ECO:0000256" key="7">
    <source>
        <dbReference type="RuleBase" id="RU004417"/>
    </source>
</evidence>
<protein>
    <recommendedName>
        <fullName evidence="3">Glutamate dehydrogenase</fullName>
    </recommendedName>
</protein>
<name>A0A523UNB1_UNCT6</name>
<feature type="binding site" evidence="5">
    <location>
        <position position="240"/>
    </location>
    <ligand>
        <name>NAD(+)</name>
        <dbReference type="ChEBI" id="CHEBI:57540"/>
    </ligand>
</feature>
<dbReference type="Pfam" id="PF02812">
    <property type="entry name" value="ELFV_dehydrog_N"/>
    <property type="match status" value="1"/>
</dbReference>
<dbReference type="InterPro" id="IPR033922">
    <property type="entry name" value="NAD_bind_Glu_DH"/>
</dbReference>
<evidence type="ECO:0000313" key="9">
    <source>
        <dbReference type="EMBL" id="TET44016.1"/>
    </source>
</evidence>
<keyword evidence="5" id="KW-0520">NAD</keyword>
<dbReference type="InterPro" id="IPR006095">
    <property type="entry name" value="Glu/Leu/Phe/Val/Trp_DH"/>
</dbReference>
<dbReference type="SUPFAM" id="SSF53223">
    <property type="entry name" value="Aminoacid dehydrogenase-like, N-terminal domain"/>
    <property type="match status" value="1"/>
</dbReference>
<feature type="site" description="Important for catalysis" evidence="6">
    <location>
        <position position="192"/>
    </location>
</feature>
<dbReference type="SUPFAM" id="SSF51735">
    <property type="entry name" value="NAD(P)-binding Rossmann-fold domains"/>
    <property type="match status" value="1"/>
</dbReference>
<dbReference type="InterPro" id="IPR036291">
    <property type="entry name" value="NAD(P)-bd_dom_sf"/>
</dbReference>
<dbReference type="PROSITE" id="PS00074">
    <property type="entry name" value="GLFV_DEHYDROGENASE"/>
    <property type="match status" value="1"/>
</dbReference>
<evidence type="ECO:0000256" key="4">
    <source>
        <dbReference type="PIRSR" id="PIRSR000185-1"/>
    </source>
</evidence>
<dbReference type="GO" id="GO:0004352">
    <property type="term" value="F:glutamate dehydrogenase (NAD+) activity"/>
    <property type="evidence" value="ECO:0007669"/>
    <property type="project" value="TreeGrafter"/>
</dbReference>
<dbReference type="InterPro" id="IPR046346">
    <property type="entry name" value="Aminoacid_DH-like_N_sf"/>
</dbReference>
<dbReference type="GO" id="GO:0000166">
    <property type="term" value="F:nucleotide binding"/>
    <property type="evidence" value="ECO:0007669"/>
    <property type="project" value="UniProtKB-KW"/>
</dbReference>
<feature type="binding site" evidence="5">
    <location>
        <position position="400"/>
    </location>
    <ligand>
        <name>substrate</name>
    </ligand>
</feature>
<evidence type="ECO:0000256" key="5">
    <source>
        <dbReference type="PIRSR" id="PIRSR000185-2"/>
    </source>
</evidence>
<comment type="similarity">
    <text evidence="1 3 7">Belongs to the Glu/Leu/Phe/Val dehydrogenases family.</text>
</comment>
<gene>
    <name evidence="9" type="ORF">E3J62_11650</name>
</gene>
<evidence type="ECO:0000313" key="10">
    <source>
        <dbReference type="Proteomes" id="UP000315525"/>
    </source>
</evidence>
<dbReference type="SMART" id="SM00839">
    <property type="entry name" value="ELFV_dehydrog"/>
    <property type="match status" value="1"/>
</dbReference>
<evidence type="ECO:0000259" key="8">
    <source>
        <dbReference type="SMART" id="SM00839"/>
    </source>
</evidence>
<dbReference type="CDD" id="cd01076">
    <property type="entry name" value="NAD_bind_1_Glu_DH"/>
    <property type="match status" value="1"/>
</dbReference>
<dbReference type="AlphaFoldDB" id="A0A523UNB1"/>
<dbReference type="EMBL" id="SOJN01000142">
    <property type="protein sequence ID" value="TET44016.1"/>
    <property type="molecule type" value="Genomic_DNA"/>
</dbReference>
<dbReference type="InterPro" id="IPR006096">
    <property type="entry name" value="Glu/Leu/Phe/Val/Trp_DH_C"/>
</dbReference>
<evidence type="ECO:0000256" key="6">
    <source>
        <dbReference type="PIRSR" id="PIRSR000185-3"/>
    </source>
</evidence>
<dbReference type="PANTHER" id="PTHR11606:SF13">
    <property type="entry name" value="GLUTAMATE DEHYDROGENASE 1, MITOCHONDRIAL"/>
    <property type="match status" value="1"/>
</dbReference>
<dbReference type="InterPro" id="IPR014362">
    <property type="entry name" value="Glu_DH"/>
</dbReference>
<dbReference type="InterPro" id="IPR033524">
    <property type="entry name" value="Glu/Leu/Phe/Val_DH_AS"/>
</dbReference>
<dbReference type="PRINTS" id="PR00082">
    <property type="entry name" value="GLFDHDRGNASE"/>
</dbReference>
<feature type="binding site" evidence="5">
    <location>
        <position position="271"/>
    </location>
    <ligand>
        <name>NAD(+)</name>
        <dbReference type="ChEBI" id="CHEBI:57540"/>
    </ligand>
</feature>
<evidence type="ECO:0000256" key="2">
    <source>
        <dbReference type="ARBA" id="ARBA00023002"/>
    </source>
</evidence>
<comment type="caution">
    <text evidence="9">The sequence shown here is derived from an EMBL/GenBank/DDBJ whole genome shotgun (WGS) entry which is preliminary data.</text>
</comment>
<dbReference type="PANTHER" id="PTHR11606">
    <property type="entry name" value="GLUTAMATE DEHYDROGENASE"/>
    <property type="match status" value="1"/>
</dbReference>
<dbReference type="PIRSF" id="PIRSF000185">
    <property type="entry name" value="Glu_DH"/>
    <property type="match status" value="1"/>
</dbReference>
<evidence type="ECO:0000256" key="1">
    <source>
        <dbReference type="ARBA" id="ARBA00006382"/>
    </source>
</evidence>
<feature type="binding site" evidence="5">
    <location>
        <position position="140"/>
    </location>
    <ligand>
        <name>substrate</name>
    </ligand>
</feature>
<reference evidence="9 10" key="1">
    <citation type="submission" date="2019-03" db="EMBL/GenBank/DDBJ databases">
        <title>Metabolic potential of uncultured bacteria and archaea associated with petroleum seepage in deep-sea sediments.</title>
        <authorList>
            <person name="Dong X."/>
            <person name="Hubert C."/>
        </authorList>
    </citation>
    <scope>NUCLEOTIDE SEQUENCE [LARGE SCALE GENOMIC DNA]</scope>
    <source>
        <strain evidence="9">E44_bin18</strain>
    </source>
</reference>
<dbReference type="GO" id="GO:0006538">
    <property type="term" value="P:L-glutamate catabolic process"/>
    <property type="evidence" value="ECO:0007669"/>
    <property type="project" value="TreeGrafter"/>
</dbReference>
<proteinExistence type="inferred from homology"/>
<keyword evidence="2 3" id="KW-0560">Oxidoreductase</keyword>
<evidence type="ECO:0000256" key="3">
    <source>
        <dbReference type="PIRNR" id="PIRNR000185"/>
    </source>
</evidence>
<dbReference type="InterPro" id="IPR006097">
    <property type="entry name" value="Glu/Leu/Phe/Val/Trp_DH_dimer"/>
</dbReference>
<dbReference type="Gene3D" id="3.40.50.10860">
    <property type="entry name" value="Leucine Dehydrogenase, chain A, domain 1"/>
    <property type="match status" value="1"/>
</dbReference>
<feature type="domain" description="Glutamate/phenylalanine/leucine/valine/L-tryptophan dehydrogenase C-terminal" evidence="8">
    <location>
        <begin position="233"/>
        <end position="464"/>
    </location>
</feature>